<dbReference type="SUPFAM" id="SSF53474">
    <property type="entry name" value="alpha/beta-Hydrolases"/>
    <property type="match status" value="1"/>
</dbReference>
<comment type="caution">
    <text evidence="2">The sequence shown here is derived from an EMBL/GenBank/DDBJ whole genome shotgun (WGS) entry which is preliminary data.</text>
</comment>
<dbReference type="Gene3D" id="3.40.50.1820">
    <property type="entry name" value="alpha/beta hydrolase"/>
    <property type="match status" value="1"/>
</dbReference>
<evidence type="ECO:0000256" key="1">
    <source>
        <dbReference type="SAM" id="SignalP"/>
    </source>
</evidence>
<evidence type="ECO:0000313" key="3">
    <source>
        <dbReference type="Proteomes" id="UP001595897"/>
    </source>
</evidence>
<feature type="signal peptide" evidence="1">
    <location>
        <begin position="1"/>
        <end position="19"/>
    </location>
</feature>
<organism evidence="2 3">
    <name type="scientific">Glaciecola siphonariae</name>
    <dbReference type="NCBI Taxonomy" id="521012"/>
    <lineage>
        <taxon>Bacteria</taxon>
        <taxon>Pseudomonadati</taxon>
        <taxon>Pseudomonadota</taxon>
        <taxon>Gammaproteobacteria</taxon>
        <taxon>Alteromonadales</taxon>
        <taxon>Alteromonadaceae</taxon>
        <taxon>Glaciecola</taxon>
    </lineage>
</organism>
<keyword evidence="1" id="KW-0732">Signal</keyword>
<evidence type="ECO:0000313" key="2">
    <source>
        <dbReference type="EMBL" id="MFC4700507.1"/>
    </source>
</evidence>
<dbReference type="EMBL" id="JBHSGU010000002">
    <property type="protein sequence ID" value="MFC4700507.1"/>
    <property type="molecule type" value="Genomic_DNA"/>
</dbReference>
<protein>
    <submittedName>
        <fullName evidence="2">Esterase/lipase family protein</fullName>
    </submittedName>
</protein>
<reference evidence="3" key="1">
    <citation type="journal article" date="2019" name="Int. J. Syst. Evol. Microbiol.">
        <title>The Global Catalogue of Microorganisms (GCM) 10K type strain sequencing project: providing services to taxonomists for standard genome sequencing and annotation.</title>
        <authorList>
            <consortium name="The Broad Institute Genomics Platform"/>
            <consortium name="The Broad Institute Genome Sequencing Center for Infectious Disease"/>
            <person name="Wu L."/>
            <person name="Ma J."/>
        </authorList>
    </citation>
    <scope>NUCLEOTIDE SEQUENCE [LARGE SCALE GENOMIC DNA]</scope>
    <source>
        <strain evidence="3">KACC 12507</strain>
    </source>
</reference>
<dbReference type="Proteomes" id="UP001595897">
    <property type="component" value="Unassembled WGS sequence"/>
</dbReference>
<accession>A0ABV9LVG3</accession>
<keyword evidence="3" id="KW-1185">Reference proteome</keyword>
<dbReference type="RefSeq" id="WP_382407969.1">
    <property type="nucleotide sequence ID" value="NZ_JBHSGU010000002.1"/>
</dbReference>
<sequence length="564" mass="63197">MLQNLRVSFAVLCILALSACTSVDFIDLGKDETVNVSPDTKTVIINASSLFSGLSDSDLYKLCVEMPEAAYSQFAAKLMCYQSVLARDNQTATRRELATAALNKLVGVVLSIHQSLPPQEATFGDLQIRLLNNHYGYQHFYQVEKMRSQDPRLPITISGELGVPLVANRPNIGVLADKHYPAEGLFHGVSLVLERVEFGDEAIEIDLRLIDTDKEYVRYAKQKYRARFSPNAAYLVLIENATLDDLRFTGFVNPEAVEARMGIFAITPVDRSKTPLLMIHGLNSDPLIWRHLTNEVLSSPELNHRYQVLHAFYASGTPPFYNAMRLRRELNHYIDYFNITTDEQSLVVIGHSMGGIIGNTMVSDSSYEIWDAAFKLRPDKLTSAYSDQIKEVFVFKPFFDYNQIFFIDTPHRGSATAQSFVGFLGSSLVTLPQNVVALFSGFVQEVGFDNLTERMRPFLGASPANSIEALRPGHPLTDTLSDLPIKGDAFSIIGSNGELACESEFQCMRITDGVVDYVSALHPQSKRRLIVPSRHDSYQHPEAIQFILQSLHEPQSIVREEMVR</sequence>
<dbReference type="InterPro" id="IPR029058">
    <property type="entry name" value="AB_hydrolase_fold"/>
</dbReference>
<dbReference type="PROSITE" id="PS51257">
    <property type="entry name" value="PROKAR_LIPOPROTEIN"/>
    <property type="match status" value="1"/>
</dbReference>
<name>A0ABV9LVG3_9ALTE</name>
<proteinExistence type="predicted"/>
<feature type="chain" id="PRO_5045220327" evidence="1">
    <location>
        <begin position="20"/>
        <end position="564"/>
    </location>
</feature>
<gene>
    <name evidence="2" type="ORF">ACFO4O_10080</name>
</gene>